<evidence type="ECO:0000256" key="1">
    <source>
        <dbReference type="ARBA" id="ARBA00022679"/>
    </source>
</evidence>
<dbReference type="GO" id="GO:0015074">
    <property type="term" value="P:DNA integration"/>
    <property type="evidence" value="ECO:0007669"/>
    <property type="project" value="InterPro"/>
</dbReference>
<keyword evidence="1" id="KW-0808">Transferase</keyword>
<dbReference type="AlphaFoldDB" id="A0AAN7N7P7"/>
<reference evidence="8 10" key="1">
    <citation type="journal article" date="2023" name="J. Hered.">
        <title>Chromosome-level genome of the wood stork (Mycteria americana) provides insight into avian chromosome evolution.</title>
        <authorList>
            <person name="Flamio R. Jr."/>
            <person name="Ramstad K.M."/>
        </authorList>
    </citation>
    <scope>NUCLEOTIDE SEQUENCE [LARGE SCALE GENOMIC DNA]</scope>
    <source>
        <strain evidence="8">JAX WOST 10</strain>
    </source>
</reference>
<evidence type="ECO:0000313" key="10">
    <source>
        <dbReference type="Proteomes" id="UP001333110"/>
    </source>
</evidence>
<keyword evidence="2" id="KW-0548">Nucleotidyltransferase</keyword>
<dbReference type="InterPro" id="IPR036397">
    <property type="entry name" value="RNaseH_sf"/>
</dbReference>
<comment type="caution">
    <text evidence="8">The sequence shown here is derived from an EMBL/GenBank/DDBJ whole genome shotgun (WGS) entry which is preliminary data.</text>
</comment>
<keyword evidence="5" id="KW-0378">Hydrolase</keyword>
<evidence type="ECO:0000256" key="5">
    <source>
        <dbReference type="ARBA" id="ARBA00022801"/>
    </source>
</evidence>
<dbReference type="PANTHER" id="PTHR41694">
    <property type="entry name" value="ENDOGENOUS RETROVIRUS GROUP K MEMBER POL PROTEIN"/>
    <property type="match status" value="1"/>
</dbReference>
<dbReference type="GO" id="GO:0016787">
    <property type="term" value="F:hydrolase activity"/>
    <property type="evidence" value="ECO:0007669"/>
    <property type="project" value="UniProtKB-KW"/>
</dbReference>
<dbReference type="GO" id="GO:0004519">
    <property type="term" value="F:endonuclease activity"/>
    <property type="evidence" value="ECO:0007669"/>
    <property type="project" value="UniProtKB-KW"/>
</dbReference>
<keyword evidence="3" id="KW-0540">Nuclease</keyword>
<proteinExistence type="predicted"/>
<dbReference type="GO" id="GO:0003676">
    <property type="term" value="F:nucleic acid binding"/>
    <property type="evidence" value="ECO:0007669"/>
    <property type="project" value="InterPro"/>
</dbReference>
<dbReference type="Gene3D" id="2.30.30.850">
    <property type="match status" value="1"/>
</dbReference>
<keyword evidence="4" id="KW-0255">Endonuclease</keyword>
<dbReference type="InterPro" id="IPR012337">
    <property type="entry name" value="RNaseH-like_sf"/>
</dbReference>
<keyword evidence="10" id="KW-1185">Reference proteome</keyword>
<accession>A0AAN7N7P7</accession>
<dbReference type="PROSITE" id="PS50994">
    <property type="entry name" value="INTEGRASE"/>
    <property type="match status" value="1"/>
</dbReference>
<dbReference type="Gene3D" id="3.30.420.10">
    <property type="entry name" value="Ribonuclease H-like superfamily/Ribonuclease H"/>
    <property type="match status" value="1"/>
</dbReference>
<evidence type="ECO:0000256" key="4">
    <source>
        <dbReference type="ARBA" id="ARBA00022759"/>
    </source>
</evidence>
<organism evidence="8 10">
    <name type="scientific">Mycteria americana</name>
    <name type="common">Wood stork</name>
    <dbReference type="NCBI Taxonomy" id="33587"/>
    <lineage>
        <taxon>Eukaryota</taxon>
        <taxon>Metazoa</taxon>
        <taxon>Chordata</taxon>
        <taxon>Craniata</taxon>
        <taxon>Vertebrata</taxon>
        <taxon>Euteleostomi</taxon>
        <taxon>Archelosauria</taxon>
        <taxon>Archosauria</taxon>
        <taxon>Dinosauria</taxon>
        <taxon>Saurischia</taxon>
        <taxon>Theropoda</taxon>
        <taxon>Coelurosauria</taxon>
        <taxon>Aves</taxon>
        <taxon>Neognathae</taxon>
        <taxon>Neoaves</taxon>
        <taxon>Aequornithes</taxon>
        <taxon>Ciconiiformes</taxon>
        <taxon>Ciconiidae</taxon>
        <taxon>Mycteria</taxon>
    </lineage>
</organism>
<evidence type="ECO:0000256" key="3">
    <source>
        <dbReference type="ARBA" id="ARBA00022722"/>
    </source>
</evidence>
<evidence type="ECO:0000256" key="2">
    <source>
        <dbReference type="ARBA" id="ARBA00022695"/>
    </source>
</evidence>
<dbReference type="Proteomes" id="UP001333110">
    <property type="component" value="Unassembled WGS sequence"/>
</dbReference>
<dbReference type="InterPro" id="IPR001584">
    <property type="entry name" value="Integrase_cat-core"/>
</dbReference>
<dbReference type="EMBL" id="JAUNZN010000019">
    <property type="protein sequence ID" value="KAK4810160.1"/>
    <property type="molecule type" value="Genomic_DNA"/>
</dbReference>
<evidence type="ECO:0000313" key="8">
    <source>
        <dbReference type="EMBL" id="KAK4810160.1"/>
    </source>
</evidence>
<gene>
    <name evidence="8" type="ORF">QYF61_009555</name>
    <name evidence="9" type="ORF">QYF61_009556</name>
</gene>
<evidence type="ECO:0000256" key="6">
    <source>
        <dbReference type="ARBA" id="ARBA00022918"/>
    </source>
</evidence>
<dbReference type="EMBL" id="JAUNZN010000019">
    <property type="protein sequence ID" value="KAK4810161.1"/>
    <property type="molecule type" value="Genomic_DNA"/>
</dbReference>
<feature type="domain" description="Integrase catalytic" evidence="7">
    <location>
        <begin position="106"/>
        <end position="169"/>
    </location>
</feature>
<dbReference type="Pfam" id="PF00665">
    <property type="entry name" value="rve"/>
    <property type="match status" value="1"/>
</dbReference>
<evidence type="ECO:0000313" key="9">
    <source>
        <dbReference type="EMBL" id="KAK4810161.1"/>
    </source>
</evidence>
<dbReference type="Gene3D" id="1.10.340.70">
    <property type="match status" value="1"/>
</dbReference>
<keyword evidence="6" id="KW-0695">RNA-directed DNA polymerase</keyword>
<dbReference type="SUPFAM" id="SSF53098">
    <property type="entry name" value="Ribonuclease H-like"/>
    <property type="match status" value="1"/>
</dbReference>
<dbReference type="GO" id="GO:0003964">
    <property type="term" value="F:RNA-directed DNA polymerase activity"/>
    <property type="evidence" value="ECO:0007669"/>
    <property type="project" value="UniProtKB-KW"/>
</dbReference>
<evidence type="ECO:0000259" key="7">
    <source>
        <dbReference type="PROSITE" id="PS50994"/>
    </source>
</evidence>
<protein>
    <recommendedName>
        <fullName evidence="7">Integrase catalytic domain-containing protein</fullName>
    </recommendedName>
</protein>
<sequence>MQKILTLIPDNRSRSLGDQENVEYCRADKELIEEMGGQVPSKGWAHLSDGRIIIPAKQVWGVVKEEHNKIHWGADSLYTFLNKINRDKFVYYSSTGNWAQLGSIGRGNVPGDHWQTDFSELPRKGGYRYLLVLTDTFSGWPEAFPCRTNKAREVTKVLLNEIIPRFGVPTIRGTHFCAEVVQQVSKLLGIDWQLHTPYQALPIALLWIRVKPRAKENLSPFEILYGRPYQAKYQGEDLNQLRNYYLQNYVISLGKQWEKINKTVLGTRAKGLDHPIHPFSPGDWVYVKNFSGDPLEEKWNGPYQFHSSLFSFVLFPCKDSFGYLLSRVDGGTSPVTSYLIGLSRP</sequence>
<dbReference type="PANTHER" id="PTHR41694:SF5">
    <property type="entry name" value="RIBONUCLEASE H"/>
    <property type="match status" value="1"/>
</dbReference>
<name>A0AAN7N7P7_MYCAM</name>